<evidence type="ECO:0000256" key="1">
    <source>
        <dbReference type="SAM" id="Phobius"/>
    </source>
</evidence>
<feature type="transmembrane region" description="Helical" evidence="1">
    <location>
        <begin position="19"/>
        <end position="37"/>
    </location>
</feature>
<evidence type="ECO:0000313" key="2">
    <source>
        <dbReference type="EMBL" id="BBH26500.1"/>
    </source>
</evidence>
<evidence type="ECO:0000313" key="3">
    <source>
        <dbReference type="Proteomes" id="UP000268059"/>
    </source>
</evidence>
<proteinExistence type="predicted"/>
<name>A0A3G9J654_9FIRM</name>
<gene>
    <name evidence="2" type="ORF">SG0102_14340</name>
</gene>
<dbReference type="KEGG" id="ebm:SG0102_14340"/>
<dbReference type="AlphaFoldDB" id="A0A3G9J654"/>
<keyword evidence="1" id="KW-0472">Membrane</keyword>
<dbReference type="EMBL" id="AP019309">
    <property type="protein sequence ID" value="BBH26500.1"/>
    <property type="molecule type" value="Genomic_DNA"/>
</dbReference>
<accession>A0A3G9J654</accession>
<organism evidence="2 3">
    <name type="scientific">Intestinibaculum porci</name>
    <dbReference type="NCBI Taxonomy" id="2487118"/>
    <lineage>
        <taxon>Bacteria</taxon>
        <taxon>Bacillati</taxon>
        <taxon>Bacillota</taxon>
        <taxon>Erysipelotrichia</taxon>
        <taxon>Erysipelotrichales</taxon>
        <taxon>Erysipelotrichaceae</taxon>
        <taxon>Intestinibaculum</taxon>
    </lineage>
</organism>
<dbReference type="InParanoid" id="A0A3G9J654"/>
<dbReference type="Proteomes" id="UP000268059">
    <property type="component" value="Chromosome"/>
</dbReference>
<reference evidence="2 3" key="1">
    <citation type="submission" date="2018-11" db="EMBL/GenBank/DDBJ databases">
        <title>Novel Erysipelotrichaceae bacterium isolated from small intestine of a swine.</title>
        <authorList>
            <person name="Kim J.S."/>
            <person name="Choe H."/>
            <person name="Lee Y.R."/>
            <person name="Kim K.M."/>
            <person name="Park D.S."/>
        </authorList>
    </citation>
    <scope>NUCLEOTIDE SEQUENCE [LARGE SCALE GENOMIC DNA]</scope>
    <source>
        <strain evidence="2 3">SG0102</strain>
    </source>
</reference>
<protein>
    <submittedName>
        <fullName evidence="2">Uncharacterized protein</fullName>
    </submittedName>
</protein>
<keyword evidence="1" id="KW-1133">Transmembrane helix</keyword>
<keyword evidence="3" id="KW-1185">Reference proteome</keyword>
<keyword evidence="1" id="KW-0812">Transmembrane</keyword>
<dbReference type="RefSeq" id="WP_269461205.1">
    <property type="nucleotide sequence ID" value="NZ_AP019309.1"/>
</dbReference>
<sequence>MNTDVLEKLEHYTRKGMRILRIIVCIEVIILIIKSFMPDKDTDE</sequence>